<dbReference type="Gene3D" id="3.30.420.10">
    <property type="entry name" value="Ribonuclease H-like superfamily/Ribonuclease H"/>
    <property type="match status" value="1"/>
</dbReference>
<proteinExistence type="predicted"/>
<feature type="domain" description="Tf2-1-like SH3-like" evidence="1">
    <location>
        <begin position="240"/>
        <end position="271"/>
    </location>
</feature>
<gene>
    <name evidence="3" type="primary">LOC140011332</name>
</gene>
<protein>
    <recommendedName>
        <fullName evidence="1">Tf2-1-like SH3-like domain-containing protein</fullName>
    </recommendedName>
</protein>
<name>A0ABM4V9L4_COFAR</name>
<evidence type="ECO:0000259" key="1">
    <source>
        <dbReference type="Pfam" id="PF24626"/>
    </source>
</evidence>
<reference evidence="3" key="1">
    <citation type="submission" date="2025-08" db="UniProtKB">
        <authorList>
            <consortium name="RefSeq"/>
        </authorList>
    </citation>
    <scope>IDENTIFICATION</scope>
    <source>
        <tissue evidence="3">Leaves</tissue>
    </source>
</reference>
<dbReference type="PANTHER" id="PTHR46148">
    <property type="entry name" value="CHROMO DOMAIN-CONTAINING PROTEIN"/>
    <property type="match status" value="1"/>
</dbReference>
<dbReference type="InterPro" id="IPR036397">
    <property type="entry name" value="RNaseH_sf"/>
</dbReference>
<accession>A0ABM4V9L4</accession>
<dbReference type="PANTHER" id="PTHR46148:SF57">
    <property type="entry name" value="OS12G0499874 PROTEIN"/>
    <property type="match status" value="1"/>
</dbReference>
<organism evidence="2 3">
    <name type="scientific">Coffea arabica</name>
    <name type="common">Arabian coffee</name>
    <dbReference type="NCBI Taxonomy" id="13443"/>
    <lineage>
        <taxon>Eukaryota</taxon>
        <taxon>Viridiplantae</taxon>
        <taxon>Streptophyta</taxon>
        <taxon>Embryophyta</taxon>
        <taxon>Tracheophyta</taxon>
        <taxon>Spermatophyta</taxon>
        <taxon>Magnoliopsida</taxon>
        <taxon>eudicotyledons</taxon>
        <taxon>Gunneridae</taxon>
        <taxon>Pentapetalae</taxon>
        <taxon>asterids</taxon>
        <taxon>lamiids</taxon>
        <taxon>Gentianales</taxon>
        <taxon>Rubiaceae</taxon>
        <taxon>Ixoroideae</taxon>
        <taxon>Gardenieae complex</taxon>
        <taxon>Bertiereae - Coffeeae clade</taxon>
        <taxon>Coffeeae</taxon>
        <taxon>Coffea</taxon>
    </lineage>
</organism>
<dbReference type="Pfam" id="PF24626">
    <property type="entry name" value="SH3_Tf2-1"/>
    <property type="match status" value="1"/>
</dbReference>
<dbReference type="RefSeq" id="XP_071916225.1">
    <property type="nucleotide sequence ID" value="XM_072060124.1"/>
</dbReference>
<dbReference type="GeneID" id="140011332"/>
<dbReference type="Proteomes" id="UP001652660">
    <property type="component" value="Chromosome 7e"/>
</dbReference>
<evidence type="ECO:0000313" key="3">
    <source>
        <dbReference type="RefSeq" id="XP_071916225.1"/>
    </source>
</evidence>
<evidence type="ECO:0000313" key="2">
    <source>
        <dbReference type="Proteomes" id="UP001652660"/>
    </source>
</evidence>
<sequence>MATLSIWSDFREDYDCTINYHPGKANVVADALSRKAQLASSMVGEWSLLEDVCEWKPRLEPKKVIFGNIEVKSTLLDRIKDGQVKDPMVQKWVEKVKKGELPNFNLGPDGILKFRNRVVVPRDEELKREILEESYRSRYPGMYHPQIDGQSERTIQTLEDMLRACIMAPYEALYGRRCRSPIHWDEVGERKIIDLATIPWVEEAYERVKVIRQKLQIAQSRQKSYADHRRKDLEFEIGDKRIGKVAYRLELPASLSRIHDVFHVSLLKKYHPDPTHILPPEDIELDESLTYEERPIQILDRKVNDLRNQQIPLVKVLWKHHEVEEATWEL</sequence>
<dbReference type="InterPro" id="IPR056924">
    <property type="entry name" value="SH3_Tf2-1"/>
</dbReference>
<keyword evidence="2" id="KW-1185">Reference proteome</keyword>